<dbReference type="Proteomes" id="UP001172082">
    <property type="component" value="Unassembled WGS sequence"/>
</dbReference>
<evidence type="ECO:0000259" key="1">
    <source>
        <dbReference type="Pfam" id="PF18754"/>
    </source>
</evidence>
<organism evidence="2 3">
    <name type="scientific">Splendidivirga corallicola</name>
    <dbReference type="NCBI Taxonomy" id="3051826"/>
    <lineage>
        <taxon>Bacteria</taxon>
        <taxon>Pseudomonadati</taxon>
        <taxon>Bacteroidota</taxon>
        <taxon>Cytophagia</taxon>
        <taxon>Cytophagales</taxon>
        <taxon>Splendidivirgaceae</taxon>
        <taxon>Splendidivirga</taxon>
    </lineage>
</organism>
<evidence type="ECO:0000313" key="2">
    <source>
        <dbReference type="EMBL" id="MDN5201445.1"/>
    </source>
</evidence>
<evidence type="ECO:0000313" key="3">
    <source>
        <dbReference type="Proteomes" id="UP001172082"/>
    </source>
</evidence>
<dbReference type="RefSeq" id="WP_346751465.1">
    <property type="nucleotide sequence ID" value="NZ_JAUJEA010000002.1"/>
</dbReference>
<sequence length="285" mass="32507">MKIIFSRKGFDSSYGGGASPILPDGRLLSIPIPAGDGEKGIPYKQLEYEKDRNYEQLMLELGLKIPDTGLCHLDPDLDKGTLKRNEDWRPIFGQHGAANKHLFNRLVEPGDIFLFFGSFKRTCFDYQGKLRFEKDYERHIIFGYLKIADVFQLGGMSPEELKGCEQKLNWALEHPHFQNNYGKENAVFISGGNNEQSQYKAGTFKYDDSLVLTRTGFPKSQWELPDFFHPSFGTEISRHANEKKFRLTNGHCQIQTVGIGQDFVVKGSEEIENWALELIENAEVT</sequence>
<name>A0ABT8KL48_9BACT</name>
<gene>
    <name evidence="2" type="ORF">QQ008_08735</name>
</gene>
<proteinExistence type="predicted"/>
<dbReference type="Pfam" id="PF18754">
    <property type="entry name" value="Nmad3"/>
    <property type="match status" value="1"/>
</dbReference>
<comment type="caution">
    <text evidence="2">The sequence shown here is derived from an EMBL/GenBank/DDBJ whole genome shotgun (WGS) entry which is preliminary data.</text>
</comment>
<feature type="domain" description="Nucleotide modification associated" evidence="1">
    <location>
        <begin position="2"/>
        <end position="265"/>
    </location>
</feature>
<accession>A0ABT8KL48</accession>
<dbReference type="EMBL" id="JAUJEA010000002">
    <property type="protein sequence ID" value="MDN5201445.1"/>
    <property type="molecule type" value="Genomic_DNA"/>
</dbReference>
<protein>
    <recommendedName>
        <fullName evidence="1">Nucleotide modification associated domain-containing protein</fullName>
    </recommendedName>
</protein>
<keyword evidence="3" id="KW-1185">Reference proteome</keyword>
<dbReference type="InterPro" id="IPR041135">
    <property type="entry name" value="Nmad3"/>
</dbReference>
<reference evidence="2" key="1">
    <citation type="submission" date="2023-06" db="EMBL/GenBank/DDBJ databases">
        <title>Genomic of Parafulvivirga corallium.</title>
        <authorList>
            <person name="Wang G."/>
        </authorList>
    </citation>
    <scope>NUCLEOTIDE SEQUENCE</scope>
    <source>
        <strain evidence="2">BMA10</strain>
    </source>
</reference>